<gene>
    <name evidence="2" type="ORF">GR328_23500</name>
</gene>
<dbReference type="InterPro" id="IPR017516">
    <property type="entry name" value="AbrB_dup"/>
</dbReference>
<comment type="caution">
    <text evidence="2">The sequence shown here is derived from an EMBL/GenBank/DDBJ whole genome shotgun (WGS) entry which is preliminary data.</text>
</comment>
<dbReference type="EMBL" id="WURB01000032">
    <property type="protein sequence ID" value="MXQ14362.1"/>
    <property type="molecule type" value="Genomic_DNA"/>
</dbReference>
<keyword evidence="1" id="KW-0472">Membrane</keyword>
<dbReference type="GO" id="GO:0016020">
    <property type="term" value="C:membrane"/>
    <property type="evidence" value="ECO:0007669"/>
    <property type="project" value="InterPro"/>
</dbReference>
<keyword evidence="3" id="KW-1185">Reference proteome</keyword>
<name>A0A7X3MW74_9HYPH</name>
<reference evidence="2 3" key="2">
    <citation type="submission" date="2020-01" db="EMBL/GenBank/DDBJ databases">
        <title>Microvirga sp. nov., an arsenate reduction bacterium isolated from Tibet hotspring sediments.</title>
        <authorList>
            <person name="Xian W.-D."/>
            <person name="Li W.-J."/>
        </authorList>
    </citation>
    <scope>NUCLEOTIDE SEQUENCE [LARGE SCALE GENOMIC DNA]</scope>
    <source>
        <strain evidence="2 3">KCTC 23863</strain>
    </source>
</reference>
<dbReference type="PANTHER" id="PTHR38457:SF1">
    <property type="entry name" value="REGULATOR ABRB-RELATED"/>
    <property type="match status" value="1"/>
</dbReference>
<dbReference type="RefSeq" id="WP_160888089.1">
    <property type="nucleotide sequence ID" value="NZ_WURB01000032.1"/>
</dbReference>
<feature type="transmembrane region" description="Helical" evidence="1">
    <location>
        <begin position="68"/>
        <end position="88"/>
    </location>
</feature>
<dbReference type="PANTHER" id="PTHR38457">
    <property type="entry name" value="REGULATOR ABRB-RELATED"/>
    <property type="match status" value="1"/>
</dbReference>
<proteinExistence type="predicted"/>
<dbReference type="InterPro" id="IPR007820">
    <property type="entry name" value="AbrB_fam"/>
</dbReference>
<evidence type="ECO:0000313" key="3">
    <source>
        <dbReference type="Proteomes" id="UP000436483"/>
    </source>
</evidence>
<feature type="transmembrane region" description="Helical" evidence="1">
    <location>
        <begin position="265"/>
        <end position="298"/>
    </location>
</feature>
<feature type="transmembrane region" description="Helical" evidence="1">
    <location>
        <begin position="38"/>
        <end position="56"/>
    </location>
</feature>
<dbReference type="NCBIfam" id="TIGR03082">
    <property type="entry name" value="Gneg_AbrB_dup"/>
    <property type="match status" value="2"/>
</dbReference>
<dbReference type="GO" id="GO:0010468">
    <property type="term" value="P:regulation of gene expression"/>
    <property type="evidence" value="ECO:0007669"/>
    <property type="project" value="InterPro"/>
</dbReference>
<keyword evidence="1" id="KW-0812">Transmembrane</keyword>
<feature type="transmembrane region" description="Helical" evidence="1">
    <location>
        <begin position="212"/>
        <end position="230"/>
    </location>
</feature>
<evidence type="ECO:0000313" key="2">
    <source>
        <dbReference type="EMBL" id="MXQ14362.1"/>
    </source>
</evidence>
<dbReference type="OrthoDB" id="9809910at2"/>
<feature type="transmembrane region" description="Helical" evidence="1">
    <location>
        <begin position="318"/>
        <end position="342"/>
    </location>
</feature>
<keyword evidence="1" id="KW-1133">Transmembrane helix</keyword>
<evidence type="ECO:0008006" key="4">
    <source>
        <dbReference type="Google" id="ProtNLM"/>
    </source>
</evidence>
<feature type="transmembrane region" description="Helical" evidence="1">
    <location>
        <begin position="152"/>
        <end position="171"/>
    </location>
</feature>
<organism evidence="2 3">
    <name type="scientific">Microvirga makkahensis</name>
    <dbReference type="NCBI Taxonomy" id="1128670"/>
    <lineage>
        <taxon>Bacteria</taxon>
        <taxon>Pseudomonadati</taxon>
        <taxon>Pseudomonadota</taxon>
        <taxon>Alphaproteobacteria</taxon>
        <taxon>Hyphomicrobiales</taxon>
        <taxon>Methylobacteriaceae</taxon>
        <taxon>Microvirga</taxon>
    </lineage>
</organism>
<sequence>MRLISKWRIPPPPALLTLLLALGLGFLASWAHVPLAWVLGPLIATALSSAAGYPVFAPTMGRRLGQAVVGTSVGLNVTAAALQVIMLWAPLMVLTAFVAILLSATLSVPLALLGKIDHKTAFFSLTPGGLSEMANVGTSVGAQAEPIALSQALRVALLVCLMPPLIIALGIDGGMNDQVAQVRLSWLHAGLALLAGLAGVALTRLLRVNNPWTVGAIIGAAVVAATGLLAGRMPGVLFSLGQFFIGISIGSRFRRESLERLPRLAAISAAFTILLAALLFGYAWLLSIATAIDVASAALGSSPGGMAEMALTAQVLHLNVALVTAFHVVRAFLVNGFTLHFYNLFTRLGLFRLLDAIFGHKQSRS</sequence>
<reference evidence="2 3" key="1">
    <citation type="submission" date="2019-12" db="EMBL/GenBank/DDBJ databases">
        <authorList>
            <person name="Yuan C.-G."/>
        </authorList>
    </citation>
    <scope>NUCLEOTIDE SEQUENCE [LARGE SCALE GENOMIC DNA]</scope>
    <source>
        <strain evidence="2 3">KCTC 23863</strain>
    </source>
</reference>
<dbReference type="AlphaFoldDB" id="A0A7X3MW74"/>
<feature type="transmembrane region" description="Helical" evidence="1">
    <location>
        <begin position="236"/>
        <end position="253"/>
    </location>
</feature>
<dbReference type="Pfam" id="PF05145">
    <property type="entry name" value="AbrB"/>
    <property type="match status" value="1"/>
</dbReference>
<feature type="transmembrane region" description="Helical" evidence="1">
    <location>
        <begin position="94"/>
        <end position="113"/>
    </location>
</feature>
<evidence type="ECO:0000256" key="1">
    <source>
        <dbReference type="SAM" id="Phobius"/>
    </source>
</evidence>
<protein>
    <recommendedName>
        <fullName evidence="4">AbrB family transcriptional regulator</fullName>
    </recommendedName>
</protein>
<feature type="transmembrane region" description="Helical" evidence="1">
    <location>
        <begin position="186"/>
        <end position="205"/>
    </location>
</feature>
<dbReference type="Proteomes" id="UP000436483">
    <property type="component" value="Unassembled WGS sequence"/>
</dbReference>
<accession>A0A7X3MW74</accession>
<dbReference type="PIRSF" id="PIRSF038991">
    <property type="entry name" value="Protein_AbrB"/>
    <property type="match status" value="1"/>
</dbReference>